<name>A0A6A6PUB3_9PEZI</name>
<dbReference type="AlphaFoldDB" id="A0A6A6PUB3"/>
<keyword evidence="2" id="KW-1185">Reference proteome</keyword>
<organism evidence="1 2">
    <name type="scientific">Neohortaea acidophila</name>
    <dbReference type="NCBI Taxonomy" id="245834"/>
    <lineage>
        <taxon>Eukaryota</taxon>
        <taxon>Fungi</taxon>
        <taxon>Dikarya</taxon>
        <taxon>Ascomycota</taxon>
        <taxon>Pezizomycotina</taxon>
        <taxon>Dothideomycetes</taxon>
        <taxon>Dothideomycetidae</taxon>
        <taxon>Mycosphaerellales</taxon>
        <taxon>Teratosphaeriaceae</taxon>
        <taxon>Neohortaea</taxon>
    </lineage>
</organism>
<accession>A0A6A6PUB3</accession>
<dbReference type="GeneID" id="54474583"/>
<dbReference type="Proteomes" id="UP000799767">
    <property type="component" value="Unassembled WGS sequence"/>
</dbReference>
<gene>
    <name evidence="1" type="ORF">BDY17DRAFT_297313</name>
</gene>
<protein>
    <submittedName>
        <fullName evidence="1">Uncharacterized protein</fullName>
    </submittedName>
</protein>
<sequence length="72" mass="8217">MTLNTQLAHHCGCQKDESKQSEAMASIDHPFNKCKWRMVNQMDGTRRRTKVTDCASRNCKWSIAYKGLNQGA</sequence>
<evidence type="ECO:0000313" key="1">
    <source>
        <dbReference type="EMBL" id="KAF2483356.1"/>
    </source>
</evidence>
<reference evidence="1" key="1">
    <citation type="journal article" date="2020" name="Stud. Mycol.">
        <title>101 Dothideomycetes genomes: a test case for predicting lifestyles and emergence of pathogens.</title>
        <authorList>
            <person name="Haridas S."/>
            <person name="Albert R."/>
            <person name="Binder M."/>
            <person name="Bloem J."/>
            <person name="Labutti K."/>
            <person name="Salamov A."/>
            <person name="Andreopoulos B."/>
            <person name="Baker S."/>
            <person name="Barry K."/>
            <person name="Bills G."/>
            <person name="Bluhm B."/>
            <person name="Cannon C."/>
            <person name="Castanera R."/>
            <person name="Culley D."/>
            <person name="Daum C."/>
            <person name="Ezra D."/>
            <person name="Gonzalez J."/>
            <person name="Henrissat B."/>
            <person name="Kuo A."/>
            <person name="Liang C."/>
            <person name="Lipzen A."/>
            <person name="Lutzoni F."/>
            <person name="Magnuson J."/>
            <person name="Mondo S."/>
            <person name="Nolan M."/>
            <person name="Ohm R."/>
            <person name="Pangilinan J."/>
            <person name="Park H.-J."/>
            <person name="Ramirez L."/>
            <person name="Alfaro M."/>
            <person name="Sun H."/>
            <person name="Tritt A."/>
            <person name="Yoshinaga Y."/>
            <person name="Zwiers L.-H."/>
            <person name="Turgeon B."/>
            <person name="Goodwin S."/>
            <person name="Spatafora J."/>
            <person name="Crous P."/>
            <person name="Grigoriev I."/>
        </authorList>
    </citation>
    <scope>NUCLEOTIDE SEQUENCE</scope>
    <source>
        <strain evidence="1">CBS 113389</strain>
    </source>
</reference>
<proteinExistence type="predicted"/>
<dbReference type="RefSeq" id="XP_033589926.1">
    <property type="nucleotide sequence ID" value="XM_033733581.1"/>
</dbReference>
<dbReference type="EMBL" id="MU001635">
    <property type="protein sequence ID" value="KAF2483356.1"/>
    <property type="molecule type" value="Genomic_DNA"/>
</dbReference>
<evidence type="ECO:0000313" key="2">
    <source>
        <dbReference type="Proteomes" id="UP000799767"/>
    </source>
</evidence>